<dbReference type="AlphaFoldDB" id="A0A0F7LR32"/>
<accession>A0A0F7LR32</accession>
<keyword evidence="3" id="KW-0326">Glycosidase</keyword>
<dbReference type="RefSeq" id="WP_046976028.1">
    <property type="nucleotide sequence ID" value="NZ_CP011104.1"/>
</dbReference>
<dbReference type="SUPFAM" id="SSF51445">
    <property type="entry name" value="(Trans)glycosidases"/>
    <property type="match status" value="1"/>
</dbReference>
<dbReference type="Pfam" id="PF01229">
    <property type="entry name" value="Glyco_hydro_39"/>
    <property type="match status" value="1"/>
</dbReference>
<gene>
    <name evidence="5" type="ORF">VY86_18420</name>
</gene>
<keyword evidence="6" id="KW-1185">Reference proteome</keyword>
<dbReference type="KEGG" id="ptt:VY86_18420"/>
<evidence type="ECO:0000256" key="2">
    <source>
        <dbReference type="ARBA" id="ARBA00022801"/>
    </source>
</evidence>
<evidence type="ECO:0000313" key="6">
    <source>
        <dbReference type="Proteomes" id="UP000034866"/>
    </source>
</evidence>
<reference evidence="5 6" key="1">
    <citation type="journal article" date="2015" name="J. Biotechnol.">
        <title>Complete genome sequence of Photorhabdus temperata subsp. thracensis 39-8(T), an entomopathogenic bacterium for the improved commercial bioinsecticide.</title>
        <authorList>
            <person name="Kwak Y."/>
            <person name="Shin J.H."/>
        </authorList>
    </citation>
    <scope>NUCLEOTIDE SEQUENCE [LARGE SCALE GENOMIC DNA]</scope>
    <source>
        <strain evidence="5 6">DSM 15199</strain>
    </source>
</reference>
<dbReference type="OrthoDB" id="9776971at2"/>
<evidence type="ECO:0000256" key="1">
    <source>
        <dbReference type="ARBA" id="ARBA00008875"/>
    </source>
</evidence>
<dbReference type="Gene3D" id="3.20.20.80">
    <property type="entry name" value="Glycosidases"/>
    <property type="match status" value="1"/>
</dbReference>
<reference evidence="6" key="2">
    <citation type="submission" date="2015-03" db="EMBL/GenBank/DDBJ databases">
        <title>Genome sequence of Azospirillum thiophilum strain DSM 21654T.</title>
        <authorList>
            <person name="Kwak Y."/>
            <person name="Shin J.-H."/>
        </authorList>
    </citation>
    <scope>NUCLEOTIDE SEQUENCE [LARGE SCALE GENOMIC DNA]</scope>
    <source>
        <strain evidence="6">DSM 15199</strain>
    </source>
</reference>
<protein>
    <recommendedName>
        <fullName evidence="4">Glycosyl hydrolases family 39 N-terminal catalytic domain-containing protein</fullName>
    </recommendedName>
</protein>
<comment type="similarity">
    <text evidence="1">Belongs to the glycosyl hydrolase 39 family.</text>
</comment>
<organism evidence="5 6">
    <name type="scientific">Photorhabdus thracensis</name>
    <dbReference type="NCBI Taxonomy" id="230089"/>
    <lineage>
        <taxon>Bacteria</taxon>
        <taxon>Pseudomonadati</taxon>
        <taxon>Pseudomonadota</taxon>
        <taxon>Gammaproteobacteria</taxon>
        <taxon>Enterobacterales</taxon>
        <taxon>Morganellaceae</taxon>
        <taxon>Photorhabdus</taxon>
    </lineage>
</organism>
<feature type="domain" description="Glycosyl hydrolases family 39 N-terminal catalytic" evidence="4">
    <location>
        <begin position="155"/>
        <end position="310"/>
    </location>
</feature>
<dbReference type="STRING" id="230089.VY86_18420"/>
<evidence type="ECO:0000259" key="4">
    <source>
        <dbReference type="Pfam" id="PF01229"/>
    </source>
</evidence>
<dbReference type="PATRIC" id="fig|230089.6.peg.4157"/>
<dbReference type="PANTHER" id="PTHR12631">
    <property type="entry name" value="ALPHA-L-IDURONIDASE"/>
    <property type="match status" value="1"/>
</dbReference>
<evidence type="ECO:0000256" key="3">
    <source>
        <dbReference type="ARBA" id="ARBA00023295"/>
    </source>
</evidence>
<dbReference type="InterPro" id="IPR017853">
    <property type="entry name" value="GH"/>
</dbReference>
<sequence length="559" mass="64171">MYKLIKPVHGVNGSPISIAPGYPDLEDQFNEMGIPSIRAHDLYGPGDIDNGTHDDLETSQYQLLLMVPEDKKGHGRKVYADLTNKRSIFPNARNGMKNNSFEEAVSQANYEPTDAYFRKIINNERNSNPYLKREVMCRIGRSLLGSANPPENFQIYAMLAAELVKRYSVNYMNIGMKSPVRYYQIWNEPDLGGFFANSDPNVYYEFYGTVAREIKKVAPNVLVGGPSVAAGQEINSPYGRGFLQACKAKSYPLDFYSWHLYLHDKADPVQVAASAKLNRSLLDVLGLNHVKSYITEWGMTPYTTHETQNKMQSAKNAAFIIQSLIFMVYRDVDKAFYYRADGGTLGIFNDENRYTYPAQAFYLFNLMFETPYYISNIDIQLENARYGYIELEGRSESHSSPRRRKLLVSTYLLDKNFLKEEYQSKKYRQYYLDTNRDVDNIQDQYSIDKWFGGKNPKNMYSKNIKKEINNNHGPNPSNPEYNRYSFSGHNAIIQDPREPRYATAYIITEGGQLDNIRPSPVVSENIKRYPVKTNIGISWKVVVENIPKDSVVLLDVEYS</sequence>
<dbReference type="Proteomes" id="UP000034866">
    <property type="component" value="Chromosome"/>
</dbReference>
<dbReference type="InterPro" id="IPR049166">
    <property type="entry name" value="GH39_cat"/>
</dbReference>
<proteinExistence type="inferred from homology"/>
<dbReference type="EMBL" id="CP011104">
    <property type="protein sequence ID" value="AKH65020.1"/>
    <property type="molecule type" value="Genomic_DNA"/>
</dbReference>
<keyword evidence="2" id="KW-0378">Hydrolase</keyword>
<name>A0A0F7LR32_9GAMM</name>
<dbReference type="PANTHER" id="PTHR12631:SF10">
    <property type="entry name" value="BETA-XYLOSIDASE-LIKE PROTEIN-RELATED"/>
    <property type="match status" value="1"/>
</dbReference>
<dbReference type="InterPro" id="IPR051923">
    <property type="entry name" value="Glycosyl_Hydrolase_39"/>
</dbReference>
<dbReference type="GO" id="GO:0004553">
    <property type="term" value="F:hydrolase activity, hydrolyzing O-glycosyl compounds"/>
    <property type="evidence" value="ECO:0007669"/>
    <property type="project" value="TreeGrafter"/>
</dbReference>
<evidence type="ECO:0000313" key="5">
    <source>
        <dbReference type="EMBL" id="AKH65020.1"/>
    </source>
</evidence>